<dbReference type="InterPro" id="IPR015424">
    <property type="entry name" value="PyrdxlP-dep_Trfase"/>
</dbReference>
<dbReference type="GO" id="GO:0006520">
    <property type="term" value="P:amino acid metabolic process"/>
    <property type="evidence" value="ECO:0007669"/>
    <property type="project" value="InterPro"/>
</dbReference>
<evidence type="ECO:0000259" key="7">
    <source>
        <dbReference type="Pfam" id="PF00155"/>
    </source>
</evidence>
<dbReference type="Proteomes" id="UP001342314">
    <property type="component" value="Unassembled WGS sequence"/>
</dbReference>
<dbReference type="InterPro" id="IPR050596">
    <property type="entry name" value="AspAT/PAT-like"/>
</dbReference>
<name>A0AAV5GFG3_9BASI</name>
<proteinExistence type="inferred from homology"/>
<feature type="region of interest" description="Disordered" evidence="6">
    <location>
        <begin position="37"/>
        <end position="56"/>
    </location>
</feature>
<evidence type="ECO:0000256" key="1">
    <source>
        <dbReference type="ARBA" id="ARBA00001933"/>
    </source>
</evidence>
<dbReference type="Pfam" id="PF00155">
    <property type="entry name" value="Aminotran_1_2"/>
    <property type="match status" value="1"/>
</dbReference>
<dbReference type="InterPro" id="IPR004839">
    <property type="entry name" value="Aminotransferase_I/II_large"/>
</dbReference>
<sequence>MSIVYACNENVAHSAAPPIPLAGAWARRFPASPDNPLINLSQGVPGAPPPPELLSKLGEAAADPKTTGYGALQGDDGIRSALARDIAQTYGNKGGALPVNVEDVVVTAGCNLASRRLLICSIATTPLMLPRGQAFYATLLALAAPGDEVILPTPWYFNHQMSLNQLGLSLVPLRCAPPSFLPSPAGCAQLVTPRTKAIVLVSPNNPTGAIYPPELLRQFAELAQERKVALIVDETYREFVTGRPHDLFAETDWRSYLIHLFSFSKSYAIPGHRLGALVASPSFQQHVYRLLDCLQICPARPAQRTVEWAIDATRPWREGVREELARRQDVFREMLDEVEGWEVETGGAYFAYVKHPYPGASSELVASRLAEHVGIVALPGTFFSPPFDNVDDDAFIRFSIANVSENVLRRVPERLRRLNELWPSL</sequence>
<reference evidence="8 9" key="1">
    <citation type="submission" date="2021-12" db="EMBL/GenBank/DDBJ databases">
        <title>High titer production of polyol ester of fatty acids by Rhodotorula paludigena BS15 towards product separation-free biomass refinery.</title>
        <authorList>
            <person name="Mano J."/>
            <person name="Ono H."/>
            <person name="Tanaka T."/>
            <person name="Naito K."/>
            <person name="Sushida H."/>
            <person name="Ike M."/>
            <person name="Tokuyasu K."/>
            <person name="Kitaoka M."/>
        </authorList>
    </citation>
    <scope>NUCLEOTIDE SEQUENCE [LARGE SCALE GENOMIC DNA]</scope>
    <source>
        <strain evidence="8 9">BS15</strain>
    </source>
</reference>
<keyword evidence="3" id="KW-0032">Aminotransferase</keyword>
<dbReference type="GO" id="GO:0030170">
    <property type="term" value="F:pyridoxal phosphate binding"/>
    <property type="evidence" value="ECO:0007669"/>
    <property type="project" value="InterPro"/>
</dbReference>
<evidence type="ECO:0000256" key="4">
    <source>
        <dbReference type="ARBA" id="ARBA00022679"/>
    </source>
</evidence>
<feature type="domain" description="Aminotransferase class I/classII large" evidence="7">
    <location>
        <begin position="37"/>
        <end position="415"/>
    </location>
</feature>
<organism evidence="8 9">
    <name type="scientific">Rhodotorula paludigena</name>
    <dbReference type="NCBI Taxonomy" id="86838"/>
    <lineage>
        <taxon>Eukaryota</taxon>
        <taxon>Fungi</taxon>
        <taxon>Dikarya</taxon>
        <taxon>Basidiomycota</taxon>
        <taxon>Pucciniomycotina</taxon>
        <taxon>Microbotryomycetes</taxon>
        <taxon>Sporidiobolales</taxon>
        <taxon>Sporidiobolaceae</taxon>
        <taxon>Rhodotorula</taxon>
    </lineage>
</organism>
<dbReference type="AlphaFoldDB" id="A0AAV5GFG3"/>
<evidence type="ECO:0000313" key="8">
    <source>
        <dbReference type="EMBL" id="GJN87802.1"/>
    </source>
</evidence>
<comment type="cofactor">
    <cofactor evidence="1">
        <name>pyridoxal 5'-phosphate</name>
        <dbReference type="ChEBI" id="CHEBI:597326"/>
    </cofactor>
</comment>
<dbReference type="NCBIfam" id="NF005732">
    <property type="entry name" value="PRK07550.1"/>
    <property type="match status" value="1"/>
</dbReference>
<evidence type="ECO:0000313" key="9">
    <source>
        <dbReference type="Proteomes" id="UP001342314"/>
    </source>
</evidence>
<comment type="caution">
    <text evidence="8">The sequence shown here is derived from an EMBL/GenBank/DDBJ whole genome shotgun (WGS) entry which is preliminary data.</text>
</comment>
<accession>A0AAV5GFG3</accession>
<evidence type="ECO:0000256" key="6">
    <source>
        <dbReference type="SAM" id="MobiDB-lite"/>
    </source>
</evidence>
<dbReference type="SUPFAM" id="SSF53383">
    <property type="entry name" value="PLP-dependent transferases"/>
    <property type="match status" value="1"/>
</dbReference>
<dbReference type="Gene3D" id="3.40.640.10">
    <property type="entry name" value="Type I PLP-dependent aspartate aminotransferase-like (Major domain)"/>
    <property type="match status" value="2"/>
</dbReference>
<dbReference type="PANTHER" id="PTHR46383:SF1">
    <property type="entry name" value="ASPARTATE AMINOTRANSFERASE"/>
    <property type="match status" value="1"/>
</dbReference>
<evidence type="ECO:0000256" key="2">
    <source>
        <dbReference type="ARBA" id="ARBA00007441"/>
    </source>
</evidence>
<dbReference type="PANTHER" id="PTHR46383">
    <property type="entry name" value="ASPARTATE AMINOTRANSFERASE"/>
    <property type="match status" value="1"/>
</dbReference>
<dbReference type="CDD" id="cd00609">
    <property type="entry name" value="AAT_like"/>
    <property type="match status" value="1"/>
</dbReference>
<keyword evidence="5" id="KW-0663">Pyridoxal phosphate</keyword>
<evidence type="ECO:0000256" key="5">
    <source>
        <dbReference type="ARBA" id="ARBA00022898"/>
    </source>
</evidence>
<dbReference type="Gene3D" id="3.90.1150.10">
    <property type="entry name" value="Aspartate Aminotransferase, domain 1"/>
    <property type="match status" value="1"/>
</dbReference>
<dbReference type="InterPro" id="IPR015422">
    <property type="entry name" value="PyrdxlP-dep_Trfase_small"/>
</dbReference>
<dbReference type="InterPro" id="IPR015421">
    <property type="entry name" value="PyrdxlP-dep_Trfase_major"/>
</dbReference>
<keyword evidence="9" id="KW-1185">Reference proteome</keyword>
<dbReference type="EMBL" id="BQKY01000002">
    <property type="protein sequence ID" value="GJN87802.1"/>
    <property type="molecule type" value="Genomic_DNA"/>
</dbReference>
<evidence type="ECO:0000256" key="3">
    <source>
        <dbReference type="ARBA" id="ARBA00022576"/>
    </source>
</evidence>
<dbReference type="PROSITE" id="PS00105">
    <property type="entry name" value="AA_TRANSFER_CLASS_1"/>
    <property type="match status" value="1"/>
</dbReference>
<dbReference type="InterPro" id="IPR004838">
    <property type="entry name" value="NHTrfase_class1_PyrdxlP-BS"/>
</dbReference>
<keyword evidence="4" id="KW-0808">Transferase</keyword>
<dbReference type="GO" id="GO:0008483">
    <property type="term" value="F:transaminase activity"/>
    <property type="evidence" value="ECO:0007669"/>
    <property type="project" value="UniProtKB-KW"/>
</dbReference>
<protein>
    <recommendedName>
        <fullName evidence="7">Aminotransferase class I/classII large domain-containing protein</fullName>
    </recommendedName>
</protein>
<gene>
    <name evidence="8" type="ORF">Rhopal_000757-T1</name>
</gene>
<comment type="similarity">
    <text evidence="2">Belongs to the class-I pyridoxal-phosphate-dependent aminotransferase family.</text>
</comment>